<feature type="region of interest" description="Disordered" evidence="1">
    <location>
        <begin position="99"/>
        <end position="135"/>
    </location>
</feature>
<evidence type="ECO:0000256" key="1">
    <source>
        <dbReference type="SAM" id="MobiDB-lite"/>
    </source>
</evidence>
<feature type="region of interest" description="Disordered" evidence="1">
    <location>
        <begin position="1"/>
        <end position="86"/>
    </location>
</feature>
<proteinExistence type="predicted"/>
<evidence type="ECO:0008006" key="4">
    <source>
        <dbReference type="Google" id="ProtNLM"/>
    </source>
</evidence>
<feature type="compositionally biased region" description="Pro residues" evidence="1">
    <location>
        <begin position="748"/>
        <end position="757"/>
    </location>
</feature>
<reference evidence="2 3" key="1">
    <citation type="journal article" date="2024" name="J Genomics">
        <title>Draft genome sequencing and assembly of Favolaschia claudopus CIRM-BRFM 2984 isolated from oak limbs.</title>
        <authorList>
            <person name="Navarro D."/>
            <person name="Drula E."/>
            <person name="Chaduli D."/>
            <person name="Cazenave R."/>
            <person name="Ahrendt S."/>
            <person name="Wang J."/>
            <person name="Lipzen A."/>
            <person name="Daum C."/>
            <person name="Barry K."/>
            <person name="Grigoriev I.V."/>
            <person name="Favel A."/>
            <person name="Rosso M.N."/>
            <person name="Martin F."/>
        </authorList>
    </citation>
    <scope>NUCLEOTIDE SEQUENCE [LARGE SCALE GENOMIC DNA]</scope>
    <source>
        <strain evidence="2 3">CIRM-BRFM 2984</strain>
    </source>
</reference>
<dbReference type="EMBL" id="JAWWNJ010000020">
    <property type="protein sequence ID" value="KAK7034872.1"/>
    <property type="molecule type" value="Genomic_DNA"/>
</dbReference>
<evidence type="ECO:0000313" key="3">
    <source>
        <dbReference type="Proteomes" id="UP001362999"/>
    </source>
</evidence>
<feature type="compositionally biased region" description="Basic and acidic residues" evidence="1">
    <location>
        <begin position="69"/>
        <end position="86"/>
    </location>
</feature>
<evidence type="ECO:0000313" key="2">
    <source>
        <dbReference type="EMBL" id="KAK7034872.1"/>
    </source>
</evidence>
<organism evidence="2 3">
    <name type="scientific">Favolaschia claudopus</name>
    <dbReference type="NCBI Taxonomy" id="2862362"/>
    <lineage>
        <taxon>Eukaryota</taxon>
        <taxon>Fungi</taxon>
        <taxon>Dikarya</taxon>
        <taxon>Basidiomycota</taxon>
        <taxon>Agaricomycotina</taxon>
        <taxon>Agaricomycetes</taxon>
        <taxon>Agaricomycetidae</taxon>
        <taxon>Agaricales</taxon>
        <taxon>Marasmiineae</taxon>
        <taxon>Mycenaceae</taxon>
        <taxon>Favolaschia</taxon>
    </lineage>
</organism>
<protein>
    <recommendedName>
        <fullName evidence="4">J domain-containing protein</fullName>
    </recommendedName>
</protein>
<feature type="region of interest" description="Disordered" evidence="1">
    <location>
        <begin position="643"/>
        <end position="764"/>
    </location>
</feature>
<gene>
    <name evidence="2" type="ORF">R3P38DRAFT_3493171</name>
</gene>
<dbReference type="Proteomes" id="UP001362999">
    <property type="component" value="Unassembled WGS sequence"/>
</dbReference>
<feature type="compositionally biased region" description="Polar residues" evidence="1">
    <location>
        <begin position="99"/>
        <end position="109"/>
    </location>
</feature>
<keyword evidence="3" id="KW-1185">Reference proteome</keyword>
<feature type="compositionally biased region" description="Low complexity" evidence="1">
    <location>
        <begin position="13"/>
        <end position="25"/>
    </location>
</feature>
<accession>A0AAW0C794</accession>
<name>A0AAW0C794_9AGAR</name>
<feature type="region of interest" description="Disordered" evidence="1">
    <location>
        <begin position="277"/>
        <end position="331"/>
    </location>
</feature>
<dbReference type="AlphaFoldDB" id="A0AAW0C794"/>
<sequence>MLTDRQVTHSRPHPSSSSSASAPETAPRKPSSASAPEPAGRKPTSSGDSTAAPPPFQSFAEALNSRAARQQESDSSTSKKEKQQAELKAHIFQFAFDPSKQSQAKNWSKLSDRPQKRKPSSTNPSGEPSSKRSASSTASATKLVIFTLVLVENPALVDANEYFMPSGPKMMSLYRAGNIQIIEVPLSISPDALNVAVNAAFADHSEVVSGRISLYKWRSLSKVSVSRGAHPLLKPHREAGQVTFQDFEWSNETHRQEKRFKRCVFISLARWNSSIPLDIDDPREGGSESSGPSDAEPMDEVPERDPSPDFPEPADLLSDDTKPHESSSNEISSSIHDVVRLCLNITKPEIETPWFPSTVSEPYTQPLQVLANIIRQLERMESPTESSSWTPRHLFDFAQDSLFPLLAVIVDFGESESMFDTQFQLGPFGLGPIIEFFQRIYTLVMNWMPRLPYVELAGFVSVINTFVVPIYDGVLRFRAATPRIAFDPEPFAKLRETLQKHRHRFGDADFEDRLAVLDLLVTRDDVPVFANTLEADFGSATSSTAIRPAALLVGPHGIDGFIEKIIDPLLDTMPSTHPSYRPLMALLGNFCNELSRRMINFSKSAGKQKFAAAPDGSESSEKRYKTLIHVLAYPLFYFSESQSSGSESESFECDSTEYDGKNDDTQSEPSVFEYEPNPSDREQFNRSNPFAERPKFPYPEAYNHREQPFDVPRESSPPTASSSTAGSSSQSSRPRPRPTYQGTGFTPHPRPQRPTPLPASQRVSNPGLDAIWAMPSDAWMSEILTRFPHPVDQRRRTWAQISNASTGNMRKCWLKVSMIYHPDKNADMPQEWQDLCDAITKRLNSRFS</sequence>
<feature type="compositionally biased region" description="Basic and acidic residues" evidence="1">
    <location>
        <begin position="702"/>
        <end position="713"/>
    </location>
</feature>
<comment type="caution">
    <text evidence="2">The sequence shown here is derived from an EMBL/GenBank/DDBJ whole genome shotgun (WGS) entry which is preliminary data.</text>
</comment>
<feature type="compositionally biased region" description="Low complexity" evidence="1">
    <location>
        <begin position="714"/>
        <end position="733"/>
    </location>
</feature>